<evidence type="ECO:0000256" key="2">
    <source>
        <dbReference type="ARBA" id="ARBA00005642"/>
    </source>
</evidence>
<dbReference type="GO" id="GO:0160148">
    <property type="term" value="F:tRNA pseudouridine(55) synthase activity"/>
    <property type="evidence" value="ECO:0007669"/>
    <property type="project" value="UniProtKB-EC"/>
</dbReference>
<feature type="domain" description="tRNA pseudouridylate synthase B C-terminal" evidence="7">
    <location>
        <begin position="174"/>
        <end position="222"/>
    </location>
</feature>
<proteinExistence type="inferred from homology"/>
<dbReference type="InterPro" id="IPR032819">
    <property type="entry name" value="TruB_C"/>
</dbReference>
<dbReference type="Pfam" id="PF01509">
    <property type="entry name" value="TruB_N"/>
    <property type="match status" value="1"/>
</dbReference>
<organism evidence="8 9">
    <name type="scientific">Dehalobacter restrictus</name>
    <dbReference type="NCBI Taxonomy" id="55583"/>
    <lineage>
        <taxon>Bacteria</taxon>
        <taxon>Bacillati</taxon>
        <taxon>Bacillota</taxon>
        <taxon>Clostridia</taxon>
        <taxon>Eubacteriales</taxon>
        <taxon>Desulfitobacteriaceae</taxon>
        <taxon>Dehalobacter</taxon>
    </lineage>
</organism>
<dbReference type="InterPro" id="IPR020103">
    <property type="entry name" value="PsdUridine_synth_cat_dom_sf"/>
</dbReference>
<dbReference type="NCBIfam" id="TIGR00431">
    <property type="entry name" value="TruB"/>
    <property type="match status" value="1"/>
</dbReference>
<dbReference type="Pfam" id="PF16198">
    <property type="entry name" value="TruB_C_2"/>
    <property type="match status" value="1"/>
</dbReference>
<comment type="similarity">
    <text evidence="2 5">Belongs to the pseudouridine synthase TruB family. Type 1 subfamily.</text>
</comment>
<dbReference type="GO" id="GO:1990481">
    <property type="term" value="P:mRNA pseudouridine synthesis"/>
    <property type="evidence" value="ECO:0007669"/>
    <property type="project" value="TreeGrafter"/>
</dbReference>
<keyword evidence="3 5" id="KW-0819">tRNA processing</keyword>
<evidence type="ECO:0000256" key="3">
    <source>
        <dbReference type="ARBA" id="ARBA00022694"/>
    </source>
</evidence>
<dbReference type="Gene3D" id="3.30.2350.10">
    <property type="entry name" value="Pseudouridine synthase"/>
    <property type="match status" value="1"/>
</dbReference>
<dbReference type="InterPro" id="IPR002501">
    <property type="entry name" value="PsdUridine_synth_N"/>
</dbReference>
<evidence type="ECO:0000313" key="8">
    <source>
        <dbReference type="EMBL" id="QHA00220.1"/>
    </source>
</evidence>
<reference evidence="8 9" key="1">
    <citation type="submission" date="2019-12" db="EMBL/GenBank/DDBJ databases">
        <title>Sequence classification of anaerobic respiratory reductive dehalogenases: First we see many, then we see few.</title>
        <authorList>
            <person name="Molenda O."/>
            <person name="Puentes Jacome L.A."/>
            <person name="Cao X."/>
            <person name="Nesbo C.L."/>
            <person name="Tang S."/>
            <person name="Morson N."/>
            <person name="Patron J."/>
            <person name="Lomheim L."/>
            <person name="Wishart D.S."/>
            <person name="Edwards E.A."/>
        </authorList>
    </citation>
    <scope>NUCLEOTIDE SEQUENCE [LARGE SCALE GENOMIC DNA]</scope>
    <source>
        <strain evidence="8 9">12DCA</strain>
    </source>
</reference>
<dbReference type="EC" id="5.4.99.25" evidence="5"/>
<name>A0A857DG14_9FIRM</name>
<keyword evidence="4 5" id="KW-0413">Isomerase</keyword>
<evidence type="ECO:0000256" key="4">
    <source>
        <dbReference type="ARBA" id="ARBA00023235"/>
    </source>
</evidence>
<dbReference type="PANTHER" id="PTHR13767:SF2">
    <property type="entry name" value="PSEUDOURIDYLATE SYNTHASE TRUB1"/>
    <property type="match status" value="1"/>
</dbReference>
<dbReference type="Proteomes" id="UP000430508">
    <property type="component" value="Chromosome"/>
</dbReference>
<evidence type="ECO:0000256" key="1">
    <source>
        <dbReference type="ARBA" id="ARBA00000385"/>
    </source>
</evidence>
<dbReference type="PANTHER" id="PTHR13767">
    <property type="entry name" value="TRNA-PSEUDOURIDINE SYNTHASE"/>
    <property type="match status" value="1"/>
</dbReference>
<evidence type="ECO:0000256" key="5">
    <source>
        <dbReference type="HAMAP-Rule" id="MF_01080"/>
    </source>
</evidence>
<evidence type="ECO:0000259" key="6">
    <source>
        <dbReference type="Pfam" id="PF01509"/>
    </source>
</evidence>
<accession>A0A857DG14</accession>
<dbReference type="HAMAP" id="MF_01080">
    <property type="entry name" value="TruB_bact"/>
    <property type="match status" value="1"/>
</dbReference>
<evidence type="ECO:0000259" key="7">
    <source>
        <dbReference type="Pfam" id="PF16198"/>
    </source>
</evidence>
<evidence type="ECO:0000313" key="9">
    <source>
        <dbReference type="Proteomes" id="UP000430508"/>
    </source>
</evidence>
<dbReference type="GO" id="GO:0003723">
    <property type="term" value="F:RNA binding"/>
    <property type="evidence" value="ECO:0007669"/>
    <property type="project" value="InterPro"/>
</dbReference>
<dbReference type="SUPFAM" id="SSF55120">
    <property type="entry name" value="Pseudouridine synthase"/>
    <property type="match status" value="1"/>
</dbReference>
<dbReference type="GO" id="GO:0031119">
    <property type="term" value="P:tRNA pseudouridine synthesis"/>
    <property type="evidence" value="ECO:0007669"/>
    <property type="project" value="UniProtKB-UniRule"/>
</dbReference>
<dbReference type="AlphaFoldDB" id="A0A857DG14"/>
<comment type="function">
    <text evidence="5">Responsible for synthesis of pseudouridine from uracil-55 in the psi GC loop of transfer RNAs.</text>
</comment>
<dbReference type="RefSeq" id="WP_025205415.1">
    <property type="nucleotide sequence ID" value="NZ_CP046996.1"/>
</dbReference>
<gene>
    <name evidence="5 8" type="primary">truB</name>
    <name evidence="8" type="ORF">GQ588_05925</name>
</gene>
<dbReference type="InterPro" id="IPR014780">
    <property type="entry name" value="tRNA_psdUridine_synth_TruB"/>
</dbReference>
<sequence length="294" mass="32521">MDGIINVLKPVGMTSTDVVRWLLRKTKAGKAGHIGTLDPGATGVLPICLGKATRLAEYHSDQGKSYRAEITLGITTDTQDTFGQELSRIVPIVSREQFVNTLENFLGVIEQEPPMYSAVRKNGRRLYEYARQGIDVAREKRQVEIKRLDLVEWHEEKFPRVLFDVECSKGTYIRTLCHDIGAALGCGAHMSFLLRLSAGKFTLDSTYTLEEIDQALADGDEHMLLAPEWGLTLPKASIPAYRLAAFRNGLSTGGDLVNAEVYGEQLPVQVFCEGRFIGVGNWENGCLCPNKVMG</sequence>
<feature type="active site" description="Nucleophile" evidence="5">
    <location>
        <position position="38"/>
    </location>
</feature>
<feature type="domain" description="Pseudouridine synthase II N-terminal" evidence="6">
    <location>
        <begin position="25"/>
        <end position="173"/>
    </location>
</feature>
<dbReference type="CDD" id="cd02573">
    <property type="entry name" value="PseudoU_synth_EcTruB"/>
    <property type="match status" value="1"/>
</dbReference>
<protein>
    <recommendedName>
        <fullName evidence="5">tRNA pseudouridine synthase B</fullName>
        <ecNumber evidence="5">5.4.99.25</ecNumber>
    </recommendedName>
    <alternativeName>
        <fullName evidence="5">tRNA pseudouridine(55) synthase</fullName>
        <shortName evidence="5">Psi55 synthase</shortName>
    </alternativeName>
    <alternativeName>
        <fullName evidence="5">tRNA pseudouridylate synthase</fullName>
    </alternativeName>
    <alternativeName>
        <fullName evidence="5">tRNA-uridine isomerase</fullName>
    </alternativeName>
</protein>
<comment type="catalytic activity">
    <reaction evidence="1 5">
        <text>uridine(55) in tRNA = pseudouridine(55) in tRNA</text>
        <dbReference type="Rhea" id="RHEA:42532"/>
        <dbReference type="Rhea" id="RHEA-COMP:10101"/>
        <dbReference type="Rhea" id="RHEA-COMP:10102"/>
        <dbReference type="ChEBI" id="CHEBI:65314"/>
        <dbReference type="ChEBI" id="CHEBI:65315"/>
        <dbReference type="EC" id="5.4.99.25"/>
    </reaction>
</comment>
<dbReference type="EMBL" id="CP046996">
    <property type="protein sequence ID" value="QHA00220.1"/>
    <property type="molecule type" value="Genomic_DNA"/>
</dbReference>